<evidence type="ECO:0000313" key="2">
    <source>
        <dbReference type="EMBL" id="MYL96417.1"/>
    </source>
</evidence>
<proteinExistence type="predicted"/>
<name>A0A7X4GD43_9SPHN</name>
<feature type="compositionally biased region" description="Basic and acidic residues" evidence="1">
    <location>
        <begin position="226"/>
        <end position="243"/>
    </location>
</feature>
<dbReference type="Proteomes" id="UP000465810">
    <property type="component" value="Unassembled WGS sequence"/>
</dbReference>
<accession>A0A7X4GD43</accession>
<sequence>MVTARHVEARAAWDVTLDGVSLTSTIAPRLISLRLSERRGEEADELEIVVHDHDGQFAPPPQGSILRVSLGWLQGTGVTPGLVDKGGFIVDELSWEGPPDRVSVRARSADFKNSFRTRINQVWKDTTLGAIVAAIAGRHGLVPRCHAELADRSVSAAEQGNKSDMQFLRDLARRYDATSTVKAGALIFVPIGATTTATGAALPTGQISRSDCSRYSWKRCARDKGQDGAEAQYHDTKAGKRETVSTGGTNKKRLKRVYASKADADAASKAEHQRLQRASASLDLDLSLGNPLLIPGMHVTVSDFKPHVDAAKWLIASADHQMDGRGLSTRLQLEVLA</sequence>
<evidence type="ECO:0000313" key="3">
    <source>
        <dbReference type="Proteomes" id="UP000465810"/>
    </source>
</evidence>
<dbReference type="EMBL" id="WVTD01000001">
    <property type="protein sequence ID" value="MYL96417.1"/>
    <property type="molecule type" value="Genomic_DNA"/>
</dbReference>
<organism evidence="2 3">
    <name type="scientific">Novosphingobium silvae</name>
    <dbReference type="NCBI Taxonomy" id="2692619"/>
    <lineage>
        <taxon>Bacteria</taxon>
        <taxon>Pseudomonadati</taxon>
        <taxon>Pseudomonadota</taxon>
        <taxon>Alphaproteobacteria</taxon>
        <taxon>Sphingomonadales</taxon>
        <taxon>Sphingomonadaceae</taxon>
        <taxon>Novosphingobium</taxon>
    </lineage>
</organism>
<dbReference type="Pfam" id="PF05954">
    <property type="entry name" value="Phage_GPD"/>
    <property type="match status" value="1"/>
</dbReference>
<dbReference type="AlphaFoldDB" id="A0A7X4GD43"/>
<protein>
    <submittedName>
        <fullName evidence="2">Phage late control D family protein</fullName>
    </submittedName>
</protein>
<keyword evidence="3" id="KW-1185">Reference proteome</keyword>
<comment type="caution">
    <text evidence="2">The sequence shown here is derived from an EMBL/GenBank/DDBJ whole genome shotgun (WGS) entry which is preliminary data.</text>
</comment>
<feature type="region of interest" description="Disordered" evidence="1">
    <location>
        <begin position="226"/>
        <end position="251"/>
    </location>
</feature>
<reference evidence="2 3" key="1">
    <citation type="submission" date="2019-12" db="EMBL/GenBank/DDBJ databases">
        <authorList>
            <person name="Feng G."/>
            <person name="Zhu H."/>
        </authorList>
    </citation>
    <scope>NUCLEOTIDE SEQUENCE [LARGE SCALE GENOMIC DNA]</scope>
    <source>
        <strain evidence="2 3">FGD1</strain>
    </source>
</reference>
<gene>
    <name evidence="2" type="ORF">GR702_01335</name>
</gene>
<dbReference type="SUPFAM" id="SSF69279">
    <property type="entry name" value="Phage tail proteins"/>
    <property type="match status" value="1"/>
</dbReference>
<evidence type="ECO:0000256" key="1">
    <source>
        <dbReference type="SAM" id="MobiDB-lite"/>
    </source>
</evidence>